<evidence type="ECO:0008006" key="5">
    <source>
        <dbReference type="Google" id="ProtNLM"/>
    </source>
</evidence>
<evidence type="ECO:0000256" key="2">
    <source>
        <dbReference type="SAM" id="Phobius"/>
    </source>
</evidence>
<sequence>MGLICRANLLVQFDQAFRFRIRVRLQTDPSFLFRIQSNTKEEPSPIRVEGTSLLKHSCVVLLLFSSLHFVEQVMATLVSEPDTASKLQVFLQWLQANGADLRGCTIRPCGPDKGYGVFSTSPCNPDNGVVMAVPLDLAITPMRVLQDPILGPTCRAMFEQGGVDDRFLVMLFLLVESVRPDSLWKPYLDILPRKFNSPLWFTDDELSELKGTTLYRASILQRKSLEDLYEKKVKGLVEELLQSDQQERTRDIHYEDFLWANSVFWTRALNIPMPHSYVFPKSEEEHDTEASQHEQNSDHKDSDCMECNCGESGNGEPVWLEGLVPGIDFCNHGTITGSKAVATWEVDSAGTASGIPNSMYLLLAANYDCSDKEIHISYGNKGNEELLYLYGFVIEENPDDYLMVHYPVEALEHVTSIDKKTKLLEIQVYVYLYNYFFGIISFSLIFIVICIMVPKMYLSFCYPPFQSAEMRCLLPKTLLDIGFFSTCQKDNGTSTSYASEITNYSWSGERKAPSYLNRLVFPEEFMVTLRTISMKEFQIDQVSSMLGEVLEPSDKEVQSAIWEVCGDLGAFELLVDLLSSKLIGLEEGSGTEESDTELLEKLNSVPESEKEMRRHYWSSVVYRRGQKQLTKLFLREAQHALELCAQEQN</sequence>
<dbReference type="SUPFAM" id="SSF82199">
    <property type="entry name" value="SET domain"/>
    <property type="match status" value="1"/>
</dbReference>
<dbReference type="CDD" id="cd10527">
    <property type="entry name" value="SET_LSMT"/>
    <property type="match status" value="1"/>
</dbReference>
<dbReference type="PANTHER" id="PTHR13271:SF55">
    <property type="entry name" value="SET DOMAIN-CONTAINING PROTEIN"/>
    <property type="match status" value="1"/>
</dbReference>
<dbReference type="PANTHER" id="PTHR13271">
    <property type="entry name" value="UNCHARACTERIZED PUTATIVE METHYLTRANSFERASE"/>
    <property type="match status" value="1"/>
</dbReference>
<dbReference type="OrthoDB" id="42889at2759"/>
<dbReference type="InterPro" id="IPR046341">
    <property type="entry name" value="SET_dom_sf"/>
</dbReference>
<feature type="transmembrane region" description="Helical" evidence="2">
    <location>
        <begin position="432"/>
        <end position="453"/>
    </location>
</feature>
<keyword evidence="4" id="KW-1185">Reference proteome</keyword>
<comment type="caution">
    <text evidence="3">The sequence shown here is derived from an EMBL/GenBank/DDBJ whole genome shotgun (WGS) entry which is preliminary data.</text>
</comment>
<keyword evidence="2" id="KW-0812">Transmembrane</keyword>
<accession>A0A9Q0HP03</accession>
<proteinExistence type="predicted"/>
<name>A0A9Q0HP03_9POAL</name>
<dbReference type="Gene3D" id="3.90.1410.10">
    <property type="entry name" value="set domain protein methyltransferase, domain 1"/>
    <property type="match status" value="1"/>
</dbReference>
<evidence type="ECO:0000313" key="4">
    <source>
        <dbReference type="Proteomes" id="UP001151287"/>
    </source>
</evidence>
<keyword evidence="2" id="KW-0472">Membrane</keyword>
<protein>
    <recommendedName>
        <fullName evidence="5">SET domain-containing protein</fullName>
    </recommendedName>
</protein>
<feature type="region of interest" description="Disordered" evidence="1">
    <location>
        <begin position="281"/>
        <end position="303"/>
    </location>
</feature>
<dbReference type="GO" id="GO:0016279">
    <property type="term" value="F:protein-lysine N-methyltransferase activity"/>
    <property type="evidence" value="ECO:0007669"/>
    <property type="project" value="TreeGrafter"/>
</dbReference>
<keyword evidence="2" id="KW-1133">Transmembrane helix</keyword>
<dbReference type="Proteomes" id="UP001151287">
    <property type="component" value="Unassembled WGS sequence"/>
</dbReference>
<dbReference type="EMBL" id="JAMQYH010000003">
    <property type="protein sequence ID" value="KAJ1692728.1"/>
    <property type="molecule type" value="Genomic_DNA"/>
</dbReference>
<evidence type="ECO:0000256" key="1">
    <source>
        <dbReference type="SAM" id="MobiDB-lite"/>
    </source>
</evidence>
<evidence type="ECO:0000313" key="3">
    <source>
        <dbReference type="EMBL" id="KAJ1692728.1"/>
    </source>
</evidence>
<reference evidence="3" key="1">
    <citation type="journal article" date="2022" name="Cell">
        <title>Repeat-based holocentromeres influence genome architecture and karyotype evolution.</title>
        <authorList>
            <person name="Hofstatter P.G."/>
            <person name="Thangavel G."/>
            <person name="Lux T."/>
            <person name="Neumann P."/>
            <person name="Vondrak T."/>
            <person name="Novak P."/>
            <person name="Zhang M."/>
            <person name="Costa L."/>
            <person name="Castellani M."/>
            <person name="Scott A."/>
            <person name="Toegelov H."/>
            <person name="Fuchs J."/>
            <person name="Mata-Sucre Y."/>
            <person name="Dias Y."/>
            <person name="Vanzela A.L.L."/>
            <person name="Huettel B."/>
            <person name="Almeida C.C.S."/>
            <person name="Simkova H."/>
            <person name="Souza G."/>
            <person name="Pedrosa-Harand A."/>
            <person name="Macas J."/>
            <person name="Mayer K.F.X."/>
            <person name="Houben A."/>
            <person name="Marques A."/>
        </authorList>
    </citation>
    <scope>NUCLEOTIDE SEQUENCE</scope>
    <source>
        <strain evidence="3">RhyBre1mFocal</strain>
    </source>
</reference>
<dbReference type="AlphaFoldDB" id="A0A9Q0HP03"/>
<dbReference type="InterPro" id="IPR050600">
    <property type="entry name" value="SETD3_SETD6_MTase"/>
</dbReference>
<organism evidence="3 4">
    <name type="scientific">Rhynchospora breviuscula</name>
    <dbReference type="NCBI Taxonomy" id="2022672"/>
    <lineage>
        <taxon>Eukaryota</taxon>
        <taxon>Viridiplantae</taxon>
        <taxon>Streptophyta</taxon>
        <taxon>Embryophyta</taxon>
        <taxon>Tracheophyta</taxon>
        <taxon>Spermatophyta</taxon>
        <taxon>Magnoliopsida</taxon>
        <taxon>Liliopsida</taxon>
        <taxon>Poales</taxon>
        <taxon>Cyperaceae</taxon>
        <taxon>Cyperoideae</taxon>
        <taxon>Rhynchosporeae</taxon>
        <taxon>Rhynchospora</taxon>
    </lineage>
</organism>
<gene>
    <name evidence="3" type="ORF">LUZ63_009426</name>
</gene>